<evidence type="ECO:0000256" key="3">
    <source>
        <dbReference type="ARBA" id="ARBA00005599"/>
    </source>
</evidence>
<organism evidence="12 13">
    <name type="scientific">Eptatretus burgeri</name>
    <name type="common">Inshore hagfish</name>
    <dbReference type="NCBI Taxonomy" id="7764"/>
    <lineage>
        <taxon>Eukaryota</taxon>
        <taxon>Metazoa</taxon>
        <taxon>Chordata</taxon>
        <taxon>Craniata</taxon>
        <taxon>Vertebrata</taxon>
        <taxon>Cyclostomata</taxon>
        <taxon>Myxini</taxon>
        <taxon>Myxiniformes</taxon>
        <taxon>Myxinidae</taxon>
        <taxon>Eptatretinae</taxon>
        <taxon>Eptatretus</taxon>
    </lineage>
</organism>
<feature type="compositionally biased region" description="Acidic residues" evidence="11">
    <location>
        <begin position="255"/>
        <end position="264"/>
    </location>
</feature>
<dbReference type="GeneTree" id="ENSGT00390000014886"/>
<keyword evidence="13" id="KW-1185">Reference proteome</keyword>
<accession>A0A8C4WY79</accession>
<evidence type="ECO:0000256" key="8">
    <source>
        <dbReference type="ARBA" id="ARBA00032512"/>
    </source>
</evidence>
<sequence length="264" mass="29851">MARWTGFSDEELQRLKIASDEQIPSHMMRQGRPQAAVTPQRSKGRGERGARGAALGTRASEQSKPQTMANMKRDQEPRLEKGEDIKAKVDVSIKEEISKQKETGEEVPPIGDVELLRVGTSSPTVEDCGMRQEISRLEQLKQQQKIMEEHNKQKHAELIQQLAVRKQYDRAEAKFVAAKMELHRRVEVKELLTEHLCLVIGQSEARKSSRLDELTRKLKDWDWAEDEKESAKDINQGAEVEEVTEGETQNITGGGDEEGGERGK</sequence>
<evidence type="ECO:0000256" key="7">
    <source>
        <dbReference type="ARBA" id="ARBA00023054"/>
    </source>
</evidence>
<dbReference type="PANTHER" id="PTHR21470">
    <property type="entry name" value="RAB6-INTERACTING PROTEIN GORAB"/>
    <property type="match status" value="1"/>
</dbReference>
<dbReference type="PANTHER" id="PTHR21470:SF2">
    <property type="entry name" value="RAB6-INTERACTING GOLGIN"/>
    <property type="match status" value="1"/>
</dbReference>
<evidence type="ECO:0000256" key="1">
    <source>
        <dbReference type="ARBA" id="ARBA00004496"/>
    </source>
</evidence>
<keyword evidence="7 10" id="KW-0175">Coiled coil</keyword>
<evidence type="ECO:0000256" key="6">
    <source>
        <dbReference type="ARBA" id="ARBA00023034"/>
    </source>
</evidence>
<dbReference type="Proteomes" id="UP000694388">
    <property type="component" value="Unplaced"/>
</dbReference>
<evidence type="ECO:0000256" key="5">
    <source>
        <dbReference type="ARBA" id="ARBA00022490"/>
    </source>
</evidence>
<comment type="similarity">
    <text evidence="3">Belongs to the GORAB family.</text>
</comment>
<evidence type="ECO:0000313" key="13">
    <source>
        <dbReference type="Proteomes" id="UP000694388"/>
    </source>
</evidence>
<evidence type="ECO:0000313" key="12">
    <source>
        <dbReference type="Ensembl" id="ENSEBUP00000019014.1"/>
    </source>
</evidence>
<evidence type="ECO:0000256" key="10">
    <source>
        <dbReference type="SAM" id="Coils"/>
    </source>
</evidence>
<evidence type="ECO:0000256" key="2">
    <source>
        <dbReference type="ARBA" id="ARBA00004555"/>
    </source>
</evidence>
<feature type="compositionally biased region" description="Polar residues" evidence="11">
    <location>
        <begin position="60"/>
        <end position="69"/>
    </location>
</feature>
<dbReference type="AlphaFoldDB" id="A0A8C4WY79"/>
<dbReference type="GO" id="GO:1905515">
    <property type="term" value="P:non-motile cilium assembly"/>
    <property type="evidence" value="ECO:0007669"/>
    <property type="project" value="TreeGrafter"/>
</dbReference>
<protein>
    <recommendedName>
        <fullName evidence="4">RAB6-interacting golgin</fullName>
    </recommendedName>
    <alternativeName>
        <fullName evidence="9">N-terminal kinase-like-binding protein 1</fullName>
    </alternativeName>
    <alternativeName>
        <fullName evidence="8">SCY1-like 1-binding protein 1</fullName>
    </alternativeName>
</protein>
<evidence type="ECO:0000256" key="4">
    <source>
        <dbReference type="ARBA" id="ARBA00014130"/>
    </source>
</evidence>
<proteinExistence type="inferred from homology"/>
<feature type="region of interest" description="Disordered" evidence="11">
    <location>
        <begin position="225"/>
        <end position="264"/>
    </location>
</feature>
<evidence type="ECO:0000256" key="9">
    <source>
        <dbReference type="ARBA" id="ARBA00033032"/>
    </source>
</evidence>
<dbReference type="Ensembl" id="ENSEBUT00000019590.1">
    <property type="protein sequence ID" value="ENSEBUP00000019014.1"/>
    <property type="gene ID" value="ENSEBUG00000011854.1"/>
</dbReference>
<dbReference type="InterPro" id="IPR007033">
    <property type="entry name" value="GORAB"/>
</dbReference>
<keyword evidence="5" id="KW-0963">Cytoplasm</keyword>
<feature type="compositionally biased region" description="Basic and acidic residues" evidence="11">
    <location>
        <begin position="71"/>
        <end position="87"/>
    </location>
</feature>
<keyword evidence="6" id="KW-0333">Golgi apparatus</keyword>
<reference evidence="12" key="2">
    <citation type="submission" date="2025-09" db="UniProtKB">
        <authorList>
            <consortium name="Ensembl"/>
        </authorList>
    </citation>
    <scope>IDENTIFICATION</scope>
</reference>
<evidence type="ECO:0000256" key="11">
    <source>
        <dbReference type="SAM" id="MobiDB-lite"/>
    </source>
</evidence>
<comment type="subcellular location">
    <subcellularLocation>
        <location evidence="1">Cytoplasm</location>
    </subcellularLocation>
    <subcellularLocation>
        <location evidence="2">Golgi apparatus</location>
    </subcellularLocation>
</comment>
<reference evidence="12" key="1">
    <citation type="submission" date="2025-08" db="UniProtKB">
        <authorList>
            <consortium name="Ensembl"/>
        </authorList>
    </citation>
    <scope>IDENTIFICATION</scope>
</reference>
<name>A0A8C4WY79_EPTBU</name>
<feature type="coiled-coil region" evidence="10">
    <location>
        <begin position="130"/>
        <end position="157"/>
    </location>
</feature>
<feature type="region of interest" description="Disordered" evidence="11">
    <location>
        <begin position="1"/>
        <end position="87"/>
    </location>
</feature>
<dbReference type="GO" id="GO:0005794">
    <property type="term" value="C:Golgi apparatus"/>
    <property type="evidence" value="ECO:0007669"/>
    <property type="project" value="UniProtKB-SubCell"/>
</dbReference>